<feature type="domain" description="HTH merR-type" evidence="2">
    <location>
        <begin position="13"/>
        <end position="83"/>
    </location>
</feature>
<dbReference type="Gene3D" id="1.10.1660.10">
    <property type="match status" value="1"/>
</dbReference>
<dbReference type="PANTHER" id="PTHR30204">
    <property type="entry name" value="REDOX-CYCLING DRUG-SENSING TRANSCRIPTIONAL ACTIVATOR SOXR"/>
    <property type="match status" value="1"/>
</dbReference>
<dbReference type="AlphaFoldDB" id="A0A837D609"/>
<evidence type="ECO:0000259" key="3">
    <source>
        <dbReference type="PROSITE" id="PS51746"/>
    </source>
</evidence>
<dbReference type="InterPro" id="IPR000551">
    <property type="entry name" value="MerR-type_HTH_dom"/>
</dbReference>
<reference evidence="4 5" key="1">
    <citation type="submission" date="2014-10" db="EMBL/GenBank/DDBJ databases">
        <title>Genome sequence of Micropolyspora internatus JCM3315.</title>
        <authorList>
            <person name="Shin S.-K."/>
            <person name="Yi H."/>
        </authorList>
    </citation>
    <scope>NUCLEOTIDE SEQUENCE [LARGE SCALE GENOMIC DNA]</scope>
    <source>
        <strain evidence="4 5">JCM 3315</strain>
    </source>
</reference>
<protein>
    <submittedName>
        <fullName evidence="4">Regulatory protein</fullName>
    </submittedName>
</protein>
<gene>
    <name evidence="4" type="ORF">MINT15_34050</name>
</gene>
<evidence type="ECO:0000313" key="5">
    <source>
        <dbReference type="Proteomes" id="UP000030848"/>
    </source>
</evidence>
<dbReference type="CDD" id="cd00143">
    <property type="entry name" value="PP2Cc"/>
    <property type="match status" value="1"/>
</dbReference>
<dbReference type="InterPro" id="IPR001932">
    <property type="entry name" value="PPM-type_phosphatase-like_dom"/>
</dbReference>
<dbReference type="InterPro" id="IPR036457">
    <property type="entry name" value="PPM-type-like_dom_sf"/>
</dbReference>
<sequence>MIDPVFREDEMAALSIGAFAQACGLTPKALRLYDELGLLTPARVDACTGYRYYERSQLDRARLIAWLRGIGMPLSRIRVVCDLPRAAAAQEISTYWHQVEADIAARRETVSFLVDRLSGKDPTMSAHHTPVRLNHACVLDRGLVRNTNQDALYAGGALFAVADGFGPGAEHGNTGNGEGAASATAVAALRSADTVVPPEKLTTTLLAGFHDARASVNRVAGAPDAGTTLTALLWSGADFALAHVGDSRAYLVREGELESLTHDHTYVQSLVDEGRLTPEEAQTHPERTTLVRALCGLKTTEPDLHLRQAMPGDRYLLCTDGVYAVVDDLQELLTTATAPQEAVDRISAAAHAAGAPDNLACIVVDVHASDN</sequence>
<dbReference type="PROSITE" id="PS51257">
    <property type="entry name" value="PROKAR_LIPOPROTEIN"/>
    <property type="match status" value="1"/>
</dbReference>
<dbReference type="PROSITE" id="PS51746">
    <property type="entry name" value="PPM_2"/>
    <property type="match status" value="1"/>
</dbReference>
<evidence type="ECO:0000259" key="2">
    <source>
        <dbReference type="PROSITE" id="PS50937"/>
    </source>
</evidence>
<proteinExistence type="predicted"/>
<keyword evidence="1" id="KW-0238">DNA-binding</keyword>
<feature type="domain" description="PPM-type phosphatase" evidence="3">
    <location>
        <begin position="134"/>
        <end position="366"/>
    </location>
</feature>
<comment type="caution">
    <text evidence="4">The sequence shown here is derived from an EMBL/GenBank/DDBJ whole genome shotgun (WGS) entry which is preliminary data.</text>
</comment>
<dbReference type="Pfam" id="PF13672">
    <property type="entry name" value="PP2C_2"/>
    <property type="match status" value="1"/>
</dbReference>
<dbReference type="Pfam" id="PF13411">
    <property type="entry name" value="MerR_1"/>
    <property type="match status" value="1"/>
</dbReference>
<dbReference type="SUPFAM" id="SSF46955">
    <property type="entry name" value="Putative DNA-binding domain"/>
    <property type="match status" value="1"/>
</dbReference>
<dbReference type="InterPro" id="IPR009061">
    <property type="entry name" value="DNA-bd_dom_put_sf"/>
</dbReference>
<evidence type="ECO:0000256" key="1">
    <source>
        <dbReference type="ARBA" id="ARBA00023125"/>
    </source>
</evidence>
<evidence type="ECO:0000313" key="4">
    <source>
        <dbReference type="EMBL" id="KHF43203.1"/>
    </source>
</evidence>
<dbReference type="GO" id="GO:0003677">
    <property type="term" value="F:DNA binding"/>
    <property type="evidence" value="ECO:0007669"/>
    <property type="project" value="UniProtKB-KW"/>
</dbReference>
<dbReference type="Proteomes" id="UP000030848">
    <property type="component" value="Unassembled WGS sequence"/>
</dbReference>
<dbReference type="SMART" id="SM00331">
    <property type="entry name" value="PP2C_SIG"/>
    <property type="match status" value="1"/>
</dbReference>
<dbReference type="CDD" id="cd01107">
    <property type="entry name" value="HTH_BmrR"/>
    <property type="match status" value="1"/>
</dbReference>
<name>A0A837D609_9PSEU</name>
<dbReference type="SMART" id="SM00422">
    <property type="entry name" value="HTH_MERR"/>
    <property type="match status" value="1"/>
</dbReference>
<accession>A0A837D609</accession>
<dbReference type="Gene3D" id="3.60.40.10">
    <property type="entry name" value="PPM-type phosphatase domain"/>
    <property type="match status" value="1"/>
</dbReference>
<dbReference type="PROSITE" id="PS50937">
    <property type="entry name" value="HTH_MERR_2"/>
    <property type="match status" value="1"/>
</dbReference>
<dbReference type="SMART" id="SM00332">
    <property type="entry name" value="PP2Cc"/>
    <property type="match status" value="1"/>
</dbReference>
<dbReference type="PANTHER" id="PTHR30204:SF97">
    <property type="entry name" value="MERR FAMILY REGULATORY PROTEIN"/>
    <property type="match status" value="1"/>
</dbReference>
<dbReference type="GO" id="GO:0003700">
    <property type="term" value="F:DNA-binding transcription factor activity"/>
    <property type="evidence" value="ECO:0007669"/>
    <property type="project" value="InterPro"/>
</dbReference>
<dbReference type="InterPro" id="IPR047057">
    <property type="entry name" value="MerR_fam"/>
</dbReference>
<dbReference type="PROSITE" id="PS00552">
    <property type="entry name" value="HTH_MERR_1"/>
    <property type="match status" value="1"/>
</dbReference>
<dbReference type="SUPFAM" id="SSF81606">
    <property type="entry name" value="PP2C-like"/>
    <property type="match status" value="1"/>
</dbReference>
<dbReference type="EMBL" id="JRZE01000006">
    <property type="protein sequence ID" value="KHF43203.1"/>
    <property type="molecule type" value="Genomic_DNA"/>
</dbReference>
<organism evidence="4 5">
    <name type="scientific">Saccharomonospora viridis</name>
    <dbReference type="NCBI Taxonomy" id="1852"/>
    <lineage>
        <taxon>Bacteria</taxon>
        <taxon>Bacillati</taxon>
        <taxon>Actinomycetota</taxon>
        <taxon>Actinomycetes</taxon>
        <taxon>Pseudonocardiales</taxon>
        <taxon>Pseudonocardiaceae</taxon>
        <taxon>Saccharomonospora</taxon>
    </lineage>
</organism>